<feature type="domain" description="CAAX prenyl protease 2/Lysostaphin resistance protein A-like" evidence="2">
    <location>
        <begin position="153"/>
        <end position="240"/>
    </location>
</feature>
<reference evidence="3 4" key="1">
    <citation type="submission" date="2023-05" db="EMBL/GenBank/DDBJ databases">
        <authorList>
            <person name="Zhang X."/>
        </authorList>
    </citation>
    <scope>NUCLEOTIDE SEQUENCE [LARGE SCALE GENOMIC DNA]</scope>
    <source>
        <strain evidence="3 4">DM2B3-1</strain>
    </source>
</reference>
<keyword evidence="3" id="KW-0482">Metalloprotease</keyword>
<feature type="transmembrane region" description="Helical" evidence="1">
    <location>
        <begin position="188"/>
        <end position="212"/>
    </location>
</feature>
<dbReference type="Proteomes" id="UP001228581">
    <property type="component" value="Unassembled WGS sequence"/>
</dbReference>
<evidence type="ECO:0000256" key="1">
    <source>
        <dbReference type="SAM" id="Phobius"/>
    </source>
</evidence>
<comment type="caution">
    <text evidence="3">The sequence shown here is derived from an EMBL/GenBank/DDBJ whole genome shotgun (WGS) entry which is preliminary data.</text>
</comment>
<dbReference type="RefSeq" id="WP_314034818.1">
    <property type="nucleotide sequence ID" value="NZ_JASJOR010000023.1"/>
</dbReference>
<dbReference type="EC" id="3.4.-.-" evidence="3"/>
<keyword evidence="1" id="KW-1133">Transmembrane helix</keyword>
<dbReference type="Pfam" id="PF02517">
    <property type="entry name" value="Rce1-like"/>
    <property type="match status" value="1"/>
</dbReference>
<feature type="transmembrane region" description="Helical" evidence="1">
    <location>
        <begin position="12"/>
        <end position="30"/>
    </location>
</feature>
<organism evidence="3 4">
    <name type="scientific">Xanthocytophaga flava</name>
    <dbReference type="NCBI Taxonomy" id="3048013"/>
    <lineage>
        <taxon>Bacteria</taxon>
        <taxon>Pseudomonadati</taxon>
        <taxon>Bacteroidota</taxon>
        <taxon>Cytophagia</taxon>
        <taxon>Cytophagales</taxon>
        <taxon>Rhodocytophagaceae</taxon>
        <taxon>Xanthocytophaga</taxon>
    </lineage>
</organism>
<proteinExistence type="predicted"/>
<accession>A0ABT7CF71</accession>
<dbReference type="EMBL" id="JASJOT010000001">
    <property type="protein sequence ID" value="MDJ1491737.1"/>
    <property type="molecule type" value="Genomic_DNA"/>
</dbReference>
<feature type="transmembrane region" description="Helical" evidence="1">
    <location>
        <begin position="86"/>
        <end position="112"/>
    </location>
</feature>
<protein>
    <submittedName>
        <fullName evidence="3">CPBP family intramembrane metalloprotease</fullName>
        <ecNumber evidence="3">3.4.-.-</ecNumber>
    </submittedName>
</protein>
<feature type="transmembrane region" description="Helical" evidence="1">
    <location>
        <begin position="42"/>
        <end position="65"/>
    </location>
</feature>
<sequence>MNVIKPLNLIQSILLFTGSALVFRICIYNLMPLLQASGFSDFWAFISSYSIPLLLMIVATFVGISKEGNLVEWRNRLRFKKLSFKGIIICIGLFILSFLLTGLLTPTAQYLASIDLLSPPDFLPEILNPNKTVPGKELVFFMGVKLQGAYWIIIVYFLFLTFFNILGEELWFRGYILPRQELHWGNTTWVYHGILWGLFHLPIYPWTIIYLLPTTLLVSFASQKYQSTWAGFIIHYLGNGILALLPIILGVMK</sequence>
<keyword evidence="4" id="KW-1185">Reference proteome</keyword>
<dbReference type="InterPro" id="IPR003675">
    <property type="entry name" value="Rce1/LyrA-like_dom"/>
</dbReference>
<keyword evidence="1" id="KW-0812">Transmembrane</keyword>
<name>A0ABT7CF71_9BACT</name>
<keyword evidence="3" id="KW-0378">Hydrolase</keyword>
<evidence type="ECO:0000313" key="4">
    <source>
        <dbReference type="Proteomes" id="UP001228581"/>
    </source>
</evidence>
<feature type="transmembrane region" description="Helical" evidence="1">
    <location>
        <begin position="232"/>
        <end position="252"/>
    </location>
</feature>
<dbReference type="GO" id="GO:0008237">
    <property type="term" value="F:metallopeptidase activity"/>
    <property type="evidence" value="ECO:0007669"/>
    <property type="project" value="UniProtKB-KW"/>
</dbReference>
<keyword evidence="3" id="KW-0645">Protease</keyword>
<gene>
    <name evidence="3" type="ORF">QNI19_02265</name>
</gene>
<evidence type="ECO:0000259" key="2">
    <source>
        <dbReference type="Pfam" id="PF02517"/>
    </source>
</evidence>
<evidence type="ECO:0000313" key="3">
    <source>
        <dbReference type="EMBL" id="MDJ1491737.1"/>
    </source>
</evidence>
<feature type="transmembrane region" description="Helical" evidence="1">
    <location>
        <begin position="148"/>
        <end position="167"/>
    </location>
</feature>
<keyword evidence="1" id="KW-0472">Membrane</keyword>